<dbReference type="HAMAP" id="MF_00150">
    <property type="entry name" value="ArgC_type1"/>
    <property type="match status" value="1"/>
</dbReference>
<dbReference type="GO" id="GO:0006526">
    <property type="term" value="P:L-arginine biosynthetic process"/>
    <property type="evidence" value="ECO:0007669"/>
    <property type="project" value="UniProtKB-KW"/>
</dbReference>
<proteinExistence type="inferred from homology"/>
<evidence type="ECO:0000256" key="5">
    <source>
        <dbReference type="ARBA" id="ARBA00022857"/>
    </source>
</evidence>
<keyword evidence="4" id="KW-0028">Amino-acid biosynthesis</keyword>
<dbReference type="InterPro" id="IPR058924">
    <property type="entry name" value="AGPR_dimerisation_dom"/>
</dbReference>
<reference evidence="9" key="1">
    <citation type="submission" date="2020-05" db="EMBL/GenBank/DDBJ databases">
        <authorList>
            <person name="Chiriac C."/>
            <person name="Salcher M."/>
            <person name="Ghai R."/>
            <person name="Kavagutti S V."/>
        </authorList>
    </citation>
    <scope>NUCLEOTIDE SEQUENCE</scope>
</reference>
<dbReference type="PANTHER" id="PTHR32338:SF10">
    <property type="entry name" value="N-ACETYL-GAMMA-GLUTAMYL-PHOSPHATE REDUCTASE, CHLOROPLASTIC-RELATED"/>
    <property type="match status" value="1"/>
</dbReference>
<keyword evidence="5" id="KW-0521">NADP</keyword>
<dbReference type="EMBL" id="CAESAJ010000123">
    <property type="protein sequence ID" value="CAB4341722.1"/>
    <property type="molecule type" value="Genomic_DNA"/>
</dbReference>
<dbReference type="SMART" id="SM00859">
    <property type="entry name" value="Semialdhyde_dh"/>
    <property type="match status" value="1"/>
</dbReference>
<comment type="pathway">
    <text evidence="1">Amino-acid biosynthesis; L-arginine biosynthesis; N(2)-acetyl-L-ornithine from L-glutamate: step 3/4.</text>
</comment>
<evidence type="ECO:0000256" key="1">
    <source>
        <dbReference type="ARBA" id="ARBA00004862"/>
    </source>
</evidence>
<evidence type="ECO:0000256" key="4">
    <source>
        <dbReference type="ARBA" id="ARBA00022605"/>
    </source>
</evidence>
<evidence type="ECO:0000259" key="8">
    <source>
        <dbReference type="SMART" id="SM00859"/>
    </source>
</evidence>
<protein>
    <recommendedName>
        <fullName evidence="2">N-acetyl-gamma-glutamyl-phosphate reductase</fullName>
        <ecNumber evidence="2">1.2.1.38</ecNumber>
    </recommendedName>
</protein>
<evidence type="ECO:0000256" key="7">
    <source>
        <dbReference type="ARBA" id="ARBA00050557"/>
    </source>
</evidence>
<dbReference type="GO" id="GO:0070401">
    <property type="term" value="F:NADP+ binding"/>
    <property type="evidence" value="ECO:0007669"/>
    <property type="project" value="InterPro"/>
</dbReference>
<accession>A0A6J5ZKN1</accession>
<dbReference type="InterPro" id="IPR036291">
    <property type="entry name" value="NAD(P)-bd_dom_sf"/>
</dbReference>
<evidence type="ECO:0000256" key="3">
    <source>
        <dbReference type="ARBA" id="ARBA00022571"/>
    </source>
</evidence>
<dbReference type="Pfam" id="PF01118">
    <property type="entry name" value="Semialdhyde_dh"/>
    <property type="match status" value="1"/>
</dbReference>
<keyword evidence="6" id="KW-0560">Oxidoreductase</keyword>
<dbReference type="EC" id="1.2.1.38" evidence="2"/>
<feature type="domain" description="Semialdehyde dehydrogenase NAD-binding" evidence="8">
    <location>
        <begin position="3"/>
        <end position="138"/>
    </location>
</feature>
<dbReference type="InterPro" id="IPR050085">
    <property type="entry name" value="AGPR"/>
</dbReference>
<dbReference type="NCBIfam" id="TIGR01850">
    <property type="entry name" value="argC"/>
    <property type="match status" value="1"/>
</dbReference>
<dbReference type="PROSITE" id="PS01224">
    <property type="entry name" value="ARGC"/>
    <property type="match status" value="1"/>
</dbReference>
<dbReference type="CDD" id="cd23934">
    <property type="entry name" value="AGPR_1_C"/>
    <property type="match status" value="1"/>
</dbReference>
<dbReference type="Pfam" id="PF22698">
    <property type="entry name" value="Semialdhyde_dhC_1"/>
    <property type="match status" value="1"/>
</dbReference>
<dbReference type="CDD" id="cd24148">
    <property type="entry name" value="AGPR_1_actinobacAGPR_like"/>
    <property type="match status" value="1"/>
</dbReference>
<evidence type="ECO:0000256" key="6">
    <source>
        <dbReference type="ARBA" id="ARBA00023002"/>
    </source>
</evidence>
<evidence type="ECO:0000256" key="2">
    <source>
        <dbReference type="ARBA" id="ARBA00013072"/>
    </source>
</evidence>
<dbReference type="Gene3D" id="3.30.360.10">
    <property type="entry name" value="Dihydrodipicolinate Reductase, domain 2"/>
    <property type="match status" value="1"/>
</dbReference>
<evidence type="ECO:0000313" key="9">
    <source>
        <dbReference type="EMBL" id="CAB4341722.1"/>
    </source>
</evidence>
<dbReference type="InterPro" id="IPR000534">
    <property type="entry name" value="Semialdehyde_DH_NAD-bd"/>
</dbReference>
<dbReference type="GO" id="GO:0003942">
    <property type="term" value="F:N-acetyl-gamma-glutamyl-phosphate reductase activity"/>
    <property type="evidence" value="ECO:0007669"/>
    <property type="project" value="UniProtKB-EC"/>
</dbReference>
<dbReference type="SUPFAM" id="SSF55347">
    <property type="entry name" value="Glyceraldehyde-3-phosphate dehydrogenase-like, C-terminal domain"/>
    <property type="match status" value="1"/>
</dbReference>
<dbReference type="InterPro" id="IPR023013">
    <property type="entry name" value="AGPR_AS"/>
</dbReference>
<comment type="catalytic activity">
    <reaction evidence="7">
        <text>N-acetyl-L-glutamate 5-semialdehyde + phosphate + NADP(+) = N-acetyl-L-glutamyl 5-phosphate + NADPH + H(+)</text>
        <dbReference type="Rhea" id="RHEA:21588"/>
        <dbReference type="ChEBI" id="CHEBI:15378"/>
        <dbReference type="ChEBI" id="CHEBI:29123"/>
        <dbReference type="ChEBI" id="CHEBI:43474"/>
        <dbReference type="ChEBI" id="CHEBI:57783"/>
        <dbReference type="ChEBI" id="CHEBI:57936"/>
        <dbReference type="ChEBI" id="CHEBI:58349"/>
        <dbReference type="EC" id="1.2.1.38"/>
    </reaction>
</comment>
<dbReference type="AlphaFoldDB" id="A0A6J5ZKN1"/>
<gene>
    <name evidence="9" type="ORF">UFOPK3770_01015</name>
</gene>
<organism evidence="9">
    <name type="scientific">freshwater metagenome</name>
    <dbReference type="NCBI Taxonomy" id="449393"/>
    <lineage>
        <taxon>unclassified sequences</taxon>
        <taxon>metagenomes</taxon>
        <taxon>ecological metagenomes</taxon>
    </lineage>
</organism>
<name>A0A6J5ZKN1_9ZZZZ</name>
<dbReference type="SUPFAM" id="SSF51735">
    <property type="entry name" value="NAD(P)-binding Rossmann-fold domains"/>
    <property type="match status" value="1"/>
</dbReference>
<sequence length="341" mass="35814">MQKVAIVGASGYAGAELIRIIHAHPQFDLAVVTAGSNAGALVAHVHPQFSAVPAVGNLEFLPTQPSSLFGMDLIFMALPHGESAALVSVLPSDVRIVDLGADFRLVDPNAWKKYYGGTHAGTWTYGLPELRGHRTFISQSARVANPGCYATAIQLGLAPIMNLISATDIVVVAASGTSGAGRSAKVNLLGSEVMGSMSTYKVGGTHQHTPEIEQSLSRVSGENVEINFTPMLAPMTRGILATSSARTYVSETELWETLTTAYQKEPFISVLPQGQLPVTASTYGSNAVHIQVAKDERTNRATVFVALDNLVKGAAGQAVQNANIMFGFPETTGLSAIGVAP</sequence>
<keyword evidence="3" id="KW-0055">Arginine biosynthesis</keyword>
<dbReference type="Gene3D" id="3.40.50.720">
    <property type="entry name" value="NAD(P)-binding Rossmann-like Domain"/>
    <property type="match status" value="1"/>
</dbReference>
<dbReference type="InterPro" id="IPR000706">
    <property type="entry name" value="AGPR_type-1"/>
</dbReference>
<dbReference type="PANTHER" id="PTHR32338">
    <property type="entry name" value="N-ACETYL-GAMMA-GLUTAMYL-PHOSPHATE REDUCTASE, CHLOROPLASTIC-RELATED-RELATED"/>
    <property type="match status" value="1"/>
</dbReference>
<dbReference type="GO" id="GO:0051287">
    <property type="term" value="F:NAD binding"/>
    <property type="evidence" value="ECO:0007669"/>
    <property type="project" value="InterPro"/>
</dbReference>
<dbReference type="FunFam" id="3.30.360.10:FF:000014">
    <property type="entry name" value="N-acetyl-gamma-glutamyl-phosphate reductase"/>
    <property type="match status" value="1"/>
</dbReference>